<keyword evidence="3" id="KW-1185">Reference proteome</keyword>
<name>A0A5S9IT61_UABAM</name>
<keyword evidence="1" id="KW-1133">Transmembrane helix</keyword>
<dbReference type="OrthoDB" id="9790409at2"/>
<reference evidence="2 3" key="1">
    <citation type="submission" date="2019-08" db="EMBL/GenBank/DDBJ databases">
        <title>Complete genome sequence of Candidatus Uab amorphum.</title>
        <authorList>
            <person name="Shiratori T."/>
            <person name="Suzuki S."/>
            <person name="Kakizawa Y."/>
            <person name="Ishida K."/>
        </authorList>
    </citation>
    <scope>NUCLEOTIDE SEQUENCE [LARGE SCALE GENOMIC DNA]</scope>
    <source>
        <strain evidence="2 3">SRT547</strain>
    </source>
</reference>
<evidence type="ECO:0000313" key="2">
    <source>
        <dbReference type="EMBL" id="BBM87683.1"/>
    </source>
</evidence>
<keyword evidence="1" id="KW-0472">Membrane</keyword>
<feature type="transmembrane region" description="Helical" evidence="1">
    <location>
        <begin position="41"/>
        <end position="61"/>
    </location>
</feature>
<dbReference type="EMBL" id="AP019860">
    <property type="protein sequence ID" value="BBM87683.1"/>
    <property type="molecule type" value="Genomic_DNA"/>
</dbReference>
<dbReference type="Pfam" id="PF20398">
    <property type="entry name" value="DUF6691"/>
    <property type="match status" value="1"/>
</dbReference>
<sequence length="138" mass="14977">MQKIVALFCGFFFASGLIISGMTNPHKVLSFLDIFGKWDPSLAFVMVGAIGVYSLSYRWIVSRTAPVCGDKFSIPSNKDLDKKLIIGAILFGCGWGLAGFCPGPAIVNITLLNKQVIVFFAAMVMGSLIFQFTNKLNA</sequence>
<evidence type="ECO:0000313" key="3">
    <source>
        <dbReference type="Proteomes" id="UP000326354"/>
    </source>
</evidence>
<gene>
    <name evidence="2" type="ORF">UABAM_06095</name>
</gene>
<organism evidence="2 3">
    <name type="scientific">Uabimicrobium amorphum</name>
    <dbReference type="NCBI Taxonomy" id="2596890"/>
    <lineage>
        <taxon>Bacteria</taxon>
        <taxon>Pseudomonadati</taxon>
        <taxon>Planctomycetota</taxon>
        <taxon>Candidatus Uabimicrobiia</taxon>
        <taxon>Candidatus Uabimicrobiales</taxon>
        <taxon>Candidatus Uabimicrobiaceae</taxon>
        <taxon>Candidatus Uabimicrobium</taxon>
    </lineage>
</organism>
<dbReference type="Proteomes" id="UP000326354">
    <property type="component" value="Chromosome"/>
</dbReference>
<accession>A0A5S9IT61</accession>
<evidence type="ECO:0000256" key="1">
    <source>
        <dbReference type="SAM" id="Phobius"/>
    </source>
</evidence>
<dbReference type="InterPro" id="IPR046513">
    <property type="entry name" value="DUF6691"/>
</dbReference>
<dbReference type="KEGG" id="uam:UABAM_06095"/>
<dbReference type="AlphaFoldDB" id="A0A5S9IT61"/>
<feature type="transmembrane region" description="Helical" evidence="1">
    <location>
        <begin position="84"/>
        <end position="109"/>
    </location>
</feature>
<dbReference type="RefSeq" id="WP_151971688.1">
    <property type="nucleotide sequence ID" value="NZ_AP019860.1"/>
</dbReference>
<feature type="transmembrane region" description="Helical" evidence="1">
    <location>
        <begin position="115"/>
        <end position="133"/>
    </location>
</feature>
<protein>
    <submittedName>
        <fullName evidence="2">Transporter</fullName>
    </submittedName>
</protein>
<proteinExistence type="predicted"/>
<keyword evidence="1" id="KW-0812">Transmembrane</keyword>